<dbReference type="AlphaFoldDB" id="A0A8S3WZL1"/>
<proteinExistence type="predicted"/>
<keyword evidence="1" id="KW-0175">Coiled coil</keyword>
<evidence type="ECO:0000313" key="2">
    <source>
        <dbReference type="EMBL" id="CAG4988948.1"/>
    </source>
</evidence>
<protein>
    <submittedName>
        <fullName evidence="2">(apollo) hypothetical protein</fullName>
    </submittedName>
</protein>
<feature type="coiled-coil region" evidence="1">
    <location>
        <begin position="160"/>
        <end position="199"/>
    </location>
</feature>
<dbReference type="OrthoDB" id="8192030at2759"/>
<comment type="caution">
    <text evidence="2">The sequence shown here is derived from an EMBL/GenBank/DDBJ whole genome shotgun (WGS) entry which is preliminary data.</text>
</comment>
<organism evidence="2 3">
    <name type="scientific">Parnassius apollo</name>
    <name type="common">Apollo butterfly</name>
    <name type="synonym">Papilio apollo</name>
    <dbReference type="NCBI Taxonomy" id="110799"/>
    <lineage>
        <taxon>Eukaryota</taxon>
        <taxon>Metazoa</taxon>
        <taxon>Ecdysozoa</taxon>
        <taxon>Arthropoda</taxon>
        <taxon>Hexapoda</taxon>
        <taxon>Insecta</taxon>
        <taxon>Pterygota</taxon>
        <taxon>Neoptera</taxon>
        <taxon>Endopterygota</taxon>
        <taxon>Lepidoptera</taxon>
        <taxon>Glossata</taxon>
        <taxon>Ditrysia</taxon>
        <taxon>Papilionoidea</taxon>
        <taxon>Papilionidae</taxon>
        <taxon>Parnassiinae</taxon>
        <taxon>Parnassini</taxon>
        <taxon>Parnassius</taxon>
        <taxon>Parnassius</taxon>
    </lineage>
</organism>
<evidence type="ECO:0000256" key="1">
    <source>
        <dbReference type="SAM" id="Coils"/>
    </source>
</evidence>
<keyword evidence="3" id="KW-1185">Reference proteome</keyword>
<evidence type="ECO:0000313" key="3">
    <source>
        <dbReference type="Proteomes" id="UP000691718"/>
    </source>
</evidence>
<dbReference type="EMBL" id="CAJQZP010000851">
    <property type="protein sequence ID" value="CAG4988948.1"/>
    <property type="molecule type" value="Genomic_DNA"/>
</dbReference>
<sequence length="300" mass="35167">MSKEVHASVVLLAHVIKKDLQRKLKKNLKEKRKWGHFNEREECKKLKEINTKLETDIKEARELEKSHRFHLQNSREMIGNLQETISQLVYLKRDVKRLKEEIIAKDTTIVAMEKDKEAVEKKQNEILSELRSFYEQQIEEIKTGNERKLRQVQHDSDTQIAQFTFSVAELRSKLNEVEAEHRDKKLQELEEKLKQSQFKEYLAQSSYSSQLESGLERPYSVSREIYTDTSSVDLYPVPEGPKQLPKCIINQNKVPRATNTLQVTYSGSKTSSTISSNEKKGQFNITKKRKLYTEKDFQGF</sequence>
<gene>
    <name evidence="2" type="ORF">PAPOLLO_LOCUS11725</name>
</gene>
<reference evidence="2" key="1">
    <citation type="submission" date="2021-04" db="EMBL/GenBank/DDBJ databases">
        <authorList>
            <person name="Tunstrom K."/>
        </authorList>
    </citation>
    <scope>NUCLEOTIDE SEQUENCE</scope>
</reference>
<accession>A0A8S3WZL1</accession>
<feature type="coiled-coil region" evidence="1">
    <location>
        <begin position="43"/>
        <end position="129"/>
    </location>
</feature>
<name>A0A8S3WZL1_PARAO</name>
<dbReference type="Proteomes" id="UP000691718">
    <property type="component" value="Unassembled WGS sequence"/>
</dbReference>